<evidence type="ECO:0000313" key="9">
    <source>
        <dbReference type="Proteomes" id="UP000033140"/>
    </source>
</evidence>
<evidence type="ECO:0000256" key="6">
    <source>
        <dbReference type="SAM" id="Phobius"/>
    </source>
</evidence>
<sequence length="787" mass="85954">MVFFRKTRSITCFYCNVTSRVEDRGPGRMKEWLCPECDAVNHYDENGNIADFVPEPKPLPPLASTSMATAPPPLSSPFCTTCTTNQALVSHTLASYLPSEDDPDYETYLSAYPAYKENLEERYPQICEMCAPKVRERLARNNYVAKASVVGGWLERSKKGEGEVEGRGRGGAVRALWTVVWVVRGVGWWVVTVVMLAWYLSGIHYPREHLASLHIPPQVLDFPTFWSSSIPLTSPTALALFRRYINTLTPYSTFVVFWNYKWLAAERIPGAKIVGTRENIKCMAVLHALRLVSSHVLGGKWVRIEDEEVYAKVSLGFLVVSIMILVVSRNVLKVQLPAKITLKDSVDIQVPSSPIAEALAESAKREPEASPTKLAQLPAEPLARSAPFNTPGFSDRNPNFTVPRSMDPILPSTDAAAEADNDIPTPFKSRPKIRTDVEPMDWNPSPPPTAKVFEQPVSNGSPFQHYRPGSNNPLPVDIVSPYGKVPIRAPGFGAQTQHQFGSPSNPFLPTPKTTKDADTTLAPQKFFAPEKPTGLEGLFGSTLQLEDEPVIVRAVKSVRRRTPWWVCILRAGVAVGCTGFVWVGVCTRMWGAVSVAGVMGLLAAATVKISDTKVVGQRVWLMEVITLLGAAFGYAYDALVGKTVFAESMGFNITSCAICVGIMVHHVIVGHTAWLVEQKVRRKKREEEMRRHRRGMGSLNMSLGLPKGMDPSASARRESLGKAQGRCGLESMFGSTVFQLAGQGTPKKASDVGVAVGVGGAGPRFGQTSSVGGSGLGFGSMNLTKRH</sequence>
<evidence type="ECO:0000256" key="5">
    <source>
        <dbReference type="ARBA" id="ARBA00023242"/>
    </source>
</evidence>
<evidence type="ECO:0000256" key="4">
    <source>
        <dbReference type="ARBA" id="ARBA00023136"/>
    </source>
</evidence>
<evidence type="ECO:0000256" key="1">
    <source>
        <dbReference type="ARBA" id="ARBA00004473"/>
    </source>
</evidence>
<dbReference type="STRING" id="698492.A0A0E9NF74"/>
<dbReference type="EMBL" id="BACD03000015">
    <property type="protein sequence ID" value="GAO48489.1"/>
    <property type="molecule type" value="Genomic_DNA"/>
</dbReference>
<evidence type="ECO:0000256" key="2">
    <source>
        <dbReference type="ARBA" id="ARBA00022692"/>
    </source>
</evidence>
<feature type="transmembrane region" description="Helical" evidence="6">
    <location>
        <begin position="563"/>
        <end position="583"/>
    </location>
</feature>
<keyword evidence="4 6" id="KW-0472">Membrane</keyword>
<reference evidence="8 9" key="3">
    <citation type="journal article" date="2015" name="Genome Announc.">
        <title>Draft Genome Sequence of the Archiascomycetous Yeast Saitoella complicata.</title>
        <authorList>
            <person name="Yamauchi K."/>
            <person name="Kondo S."/>
            <person name="Hamamoto M."/>
            <person name="Takahashi Y."/>
            <person name="Ogura Y."/>
            <person name="Hayashi T."/>
            <person name="Nishida H."/>
        </authorList>
    </citation>
    <scope>NUCLEOTIDE SEQUENCE [LARGE SCALE GENOMIC DNA]</scope>
    <source>
        <strain evidence="8 9">NRRL Y-17804</strain>
    </source>
</reference>
<dbReference type="GO" id="GO:0005637">
    <property type="term" value="C:nuclear inner membrane"/>
    <property type="evidence" value="ECO:0007669"/>
    <property type="project" value="UniProtKB-SubCell"/>
</dbReference>
<evidence type="ECO:0000259" key="7">
    <source>
        <dbReference type="Pfam" id="PF09779"/>
    </source>
</evidence>
<dbReference type="PANTHER" id="PTHR28538">
    <property type="entry name" value="INTEGRAL INNER NUCLEAR MEMBRANE PROTEIN IMA1"/>
    <property type="match status" value="1"/>
</dbReference>
<dbReference type="PANTHER" id="PTHR28538:SF1">
    <property type="entry name" value="INTEGRAL INNER NUCLEAR MEMBRANE PROTEIN IMA1"/>
    <property type="match status" value="1"/>
</dbReference>
<dbReference type="GO" id="GO:0034992">
    <property type="term" value="C:microtubule organizing center attachment site"/>
    <property type="evidence" value="ECO:0007669"/>
    <property type="project" value="TreeGrafter"/>
</dbReference>
<dbReference type="Pfam" id="PF09779">
    <property type="entry name" value="Ima1_N"/>
    <property type="match status" value="1"/>
</dbReference>
<feature type="transmembrane region" description="Helical" evidence="6">
    <location>
        <begin position="651"/>
        <end position="676"/>
    </location>
</feature>
<protein>
    <recommendedName>
        <fullName evidence="7">Ima1 N-terminal domain-containing protein</fullName>
    </recommendedName>
</protein>
<keyword evidence="3 6" id="KW-1133">Transmembrane helix</keyword>
<dbReference type="Proteomes" id="UP000033140">
    <property type="component" value="Unassembled WGS sequence"/>
</dbReference>
<dbReference type="AlphaFoldDB" id="A0A0E9NF74"/>
<dbReference type="OMA" id="ICEMCAP"/>
<feature type="transmembrane region" description="Helical" evidence="6">
    <location>
        <begin position="175"/>
        <end position="200"/>
    </location>
</feature>
<keyword evidence="9" id="KW-1185">Reference proteome</keyword>
<organism evidence="8 9">
    <name type="scientific">Saitoella complicata (strain BCRC 22490 / CBS 7301 / JCM 7358 / NBRC 10748 / NRRL Y-17804)</name>
    <dbReference type="NCBI Taxonomy" id="698492"/>
    <lineage>
        <taxon>Eukaryota</taxon>
        <taxon>Fungi</taxon>
        <taxon>Dikarya</taxon>
        <taxon>Ascomycota</taxon>
        <taxon>Taphrinomycotina</taxon>
        <taxon>Taphrinomycotina incertae sedis</taxon>
        <taxon>Saitoella</taxon>
    </lineage>
</organism>
<comment type="caution">
    <text evidence="8">The sequence shown here is derived from an EMBL/GenBank/DDBJ whole genome shotgun (WGS) entry which is preliminary data.</text>
</comment>
<feature type="transmembrane region" description="Helical" evidence="6">
    <location>
        <begin position="619"/>
        <end position="639"/>
    </location>
</feature>
<dbReference type="OrthoDB" id="5966927at2759"/>
<dbReference type="InterPro" id="IPR042321">
    <property type="entry name" value="Ima1"/>
</dbReference>
<gene>
    <name evidence="8" type="ORF">G7K_2662-t1</name>
</gene>
<dbReference type="GO" id="GO:0034506">
    <property type="term" value="C:chromosome, centromeric core domain"/>
    <property type="evidence" value="ECO:0007669"/>
    <property type="project" value="TreeGrafter"/>
</dbReference>
<evidence type="ECO:0000256" key="3">
    <source>
        <dbReference type="ARBA" id="ARBA00022989"/>
    </source>
</evidence>
<accession>A0A0E9NF74</accession>
<dbReference type="GO" id="GO:0044732">
    <property type="term" value="C:mitotic spindle pole body"/>
    <property type="evidence" value="ECO:0007669"/>
    <property type="project" value="TreeGrafter"/>
</dbReference>
<proteinExistence type="predicted"/>
<keyword evidence="2 6" id="KW-0812">Transmembrane</keyword>
<reference evidence="8 9" key="2">
    <citation type="journal article" date="2014" name="J. Gen. Appl. Microbiol.">
        <title>The early diverging ascomycetous budding yeast Saitoella complicata has three histone deacetylases belonging to the Clr6, Hos2, and Rpd3 lineages.</title>
        <authorList>
            <person name="Nishida H."/>
            <person name="Matsumoto T."/>
            <person name="Kondo S."/>
            <person name="Hamamoto M."/>
            <person name="Yoshikawa H."/>
        </authorList>
    </citation>
    <scope>NUCLEOTIDE SEQUENCE [LARGE SCALE GENOMIC DNA]</scope>
    <source>
        <strain evidence="8 9">NRRL Y-17804</strain>
    </source>
</reference>
<keyword evidence="5" id="KW-0539">Nucleus</keyword>
<dbReference type="InterPro" id="IPR018617">
    <property type="entry name" value="Ima1_N"/>
</dbReference>
<reference evidence="8 9" key="1">
    <citation type="journal article" date="2011" name="J. Gen. Appl. Microbiol.">
        <title>Draft genome sequencing of the enigmatic yeast Saitoella complicata.</title>
        <authorList>
            <person name="Nishida H."/>
            <person name="Hamamoto M."/>
            <person name="Sugiyama J."/>
        </authorList>
    </citation>
    <scope>NUCLEOTIDE SEQUENCE [LARGE SCALE GENOMIC DNA]</scope>
    <source>
        <strain evidence="8 9">NRRL Y-17804</strain>
    </source>
</reference>
<name>A0A0E9NF74_SAICN</name>
<comment type="subcellular location">
    <subcellularLocation>
        <location evidence="1">Nucleus inner membrane</location>
        <topology evidence="1">Multi-pass membrane protein</topology>
    </subcellularLocation>
</comment>
<feature type="transmembrane region" description="Helical" evidence="6">
    <location>
        <begin position="589"/>
        <end position="607"/>
    </location>
</feature>
<dbReference type="RefSeq" id="XP_019023999.1">
    <property type="nucleotide sequence ID" value="XM_019170951.1"/>
</dbReference>
<evidence type="ECO:0000313" key="8">
    <source>
        <dbReference type="EMBL" id="GAO48489.1"/>
    </source>
</evidence>
<feature type="domain" description="Ima1 N-terminal" evidence="7">
    <location>
        <begin position="10"/>
        <end position="134"/>
    </location>
</feature>
<dbReference type="GO" id="GO:0071765">
    <property type="term" value="P:nuclear inner membrane organization"/>
    <property type="evidence" value="ECO:0007669"/>
    <property type="project" value="InterPro"/>
</dbReference>